<dbReference type="HOGENOM" id="CLU_006285_2_2_12"/>
<dbReference type="InterPro" id="IPR011013">
    <property type="entry name" value="Gal_mutarotase_sf_dom"/>
</dbReference>
<comment type="similarity">
    <text evidence="1">Belongs to the glycosyl hydrolase 65 family.</text>
</comment>
<evidence type="ECO:0000313" key="7">
    <source>
        <dbReference type="EMBL" id="AFG38523.1"/>
    </source>
</evidence>
<accession>H9ULY0</accession>
<evidence type="ECO:0000256" key="2">
    <source>
        <dbReference type="PIRSR" id="PIRSR036289-50"/>
    </source>
</evidence>
<dbReference type="Proteomes" id="UP000007383">
    <property type="component" value="Chromosome"/>
</dbReference>
<evidence type="ECO:0000259" key="4">
    <source>
        <dbReference type="Pfam" id="PF03632"/>
    </source>
</evidence>
<evidence type="ECO:0000256" key="3">
    <source>
        <dbReference type="PIRSR" id="PIRSR036289-51"/>
    </source>
</evidence>
<evidence type="ECO:0000259" key="6">
    <source>
        <dbReference type="Pfam" id="PF03636"/>
    </source>
</evidence>
<dbReference type="Gene3D" id="2.70.98.40">
    <property type="entry name" value="Glycoside hydrolase, family 65, N-terminal domain"/>
    <property type="match status" value="1"/>
</dbReference>
<dbReference type="InterPro" id="IPR005195">
    <property type="entry name" value="Glyco_hydro_65_M"/>
</dbReference>
<dbReference type="InterPro" id="IPR005196">
    <property type="entry name" value="Glyco_hydro_65_N"/>
</dbReference>
<dbReference type="Pfam" id="PF03632">
    <property type="entry name" value="Glyco_hydro_65m"/>
    <property type="match status" value="1"/>
</dbReference>
<feature type="active site" description="Proton donor" evidence="2">
    <location>
        <position position="490"/>
    </location>
</feature>
<evidence type="ECO:0000259" key="5">
    <source>
        <dbReference type="Pfam" id="PF03633"/>
    </source>
</evidence>
<evidence type="ECO:0000313" key="8">
    <source>
        <dbReference type="Proteomes" id="UP000007383"/>
    </source>
</evidence>
<dbReference type="KEGG" id="sfc:Spiaf_2492"/>
<dbReference type="PATRIC" id="fig|889378.3.peg.2469"/>
<dbReference type="GO" id="GO:0030246">
    <property type="term" value="F:carbohydrate binding"/>
    <property type="evidence" value="ECO:0007669"/>
    <property type="project" value="InterPro"/>
</dbReference>
<feature type="binding site" evidence="3">
    <location>
        <begin position="602"/>
        <end position="603"/>
    </location>
    <ligand>
        <name>substrate</name>
    </ligand>
</feature>
<dbReference type="InterPro" id="IPR017045">
    <property type="entry name" value="Malt_Pase/Glycosyl_Hdrlase"/>
</dbReference>
<dbReference type="GO" id="GO:0004553">
    <property type="term" value="F:hydrolase activity, hydrolyzing O-glycosyl compounds"/>
    <property type="evidence" value="ECO:0007669"/>
    <property type="project" value="TreeGrafter"/>
</dbReference>
<protein>
    <submittedName>
        <fullName evidence="7">Trehalose/maltose hydrolase or phosphorylase</fullName>
    </submittedName>
</protein>
<gene>
    <name evidence="7" type="ordered locus">Spiaf_2492</name>
</gene>
<keyword evidence="8" id="KW-1185">Reference proteome</keyword>
<dbReference type="Gene3D" id="2.60.420.10">
    <property type="entry name" value="Maltose phosphorylase, domain 3"/>
    <property type="match status" value="1"/>
</dbReference>
<dbReference type="InterPro" id="IPR012341">
    <property type="entry name" value="6hp_glycosidase-like_sf"/>
</dbReference>
<dbReference type="GO" id="GO:0016757">
    <property type="term" value="F:glycosyltransferase activity"/>
    <property type="evidence" value="ECO:0007669"/>
    <property type="project" value="UniProtKB-ARBA"/>
</dbReference>
<evidence type="ECO:0000256" key="1">
    <source>
        <dbReference type="ARBA" id="ARBA00006768"/>
    </source>
</evidence>
<organism evidence="7 8">
    <name type="scientific">Spirochaeta africana (strain ATCC 700263 / DSM 8902 / Z-7692)</name>
    <dbReference type="NCBI Taxonomy" id="889378"/>
    <lineage>
        <taxon>Bacteria</taxon>
        <taxon>Pseudomonadati</taxon>
        <taxon>Spirochaetota</taxon>
        <taxon>Spirochaetia</taxon>
        <taxon>Spirochaetales</taxon>
        <taxon>Spirochaetaceae</taxon>
        <taxon>Spirochaeta</taxon>
    </lineage>
</organism>
<dbReference type="Pfam" id="PF03636">
    <property type="entry name" value="Glyco_hydro_65N"/>
    <property type="match status" value="1"/>
</dbReference>
<dbReference type="Gene3D" id="1.50.10.10">
    <property type="match status" value="1"/>
</dbReference>
<dbReference type="SUPFAM" id="SSF74650">
    <property type="entry name" value="Galactose mutarotase-like"/>
    <property type="match status" value="1"/>
</dbReference>
<dbReference type="PANTHER" id="PTHR11051">
    <property type="entry name" value="GLYCOSYL HYDROLASE-RELATED"/>
    <property type="match status" value="1"/>
</dbReference>
<dbReference type="EMBL" id="CP003282">
    <property type="protein sequence ID" value="AFG38523.1"/>
    <property type="molecule type" value="Genomic_DNA"/>
</dbReference>
<dbReference type="RefSeq" id="WP_014456505.1">
    <property type="nucleotide sequence ID" value="NC_017098.1"/>
</dbReference>
<feature type="binding site" evidence="3">
    <location>
        <begin position="363"/>
        <end position="364"/>
    </location>
    <ligand>
        <name>substrate</name>
    </ligand>
</feature>
<feature type="domain" description="Glycoside hydrolase family 65 C-terminal" evidence="5">
    <location>
        <begin position="699"/>
        <end position="758"/>
    </location>
</feature>
<dbReference type="eggNOG" id="COG1554">
    <property type="taxonomic scope" value="Bacteria"/>
</dbReference>
<feature type="domain" description="Glycoside hydrolase family 65 central catalytic" evidence="4">
    <location>
        <begin position="329"/>
        <end position="689"/>
    </location>
</feature>
<feature type="domain" description="Glycoside hydrolase family 65 N-terminal" evidence="6">
    <location>
        <begin position="16"/>
        <end position="272"/>
    </location>
</feature>
<reference evidence="8" key="1">
    <citation type="journal article" date="2013" name="Stand. Genomic Sci.">
        <title>Complete genome sequence of the halophilic bacterium Spirochaeta africana type strain (Z-7692(T)) from the alkaline Lake Magadi in the East African Rift.</title>
        <authorList>
            <person name="Liolos K."/>
            <person name="Abt B."/>
            <person name="Scheuner C."/>
            <person name="Teshima H."/>
            <person name="Held B."/>
            <person name="Lapidus A."/>
            <person name="Nolan M."/>
            <person name="Lucas S."/>
            <person name="Deshpande S."/>
            <person name="Cheng J.F."/>
            <person name="Tapia R."/>
            <person name="Goodwin L.A."/>
            <person name="Pitluck S."/>
            <person name="Pagani I."/>
            <person name="Ivanova N."/>
            <person name="Mavromatis K."/>
            <person name="Mikhailova N."/>
            <person name="Huntemann M."/>
            <person name="Pati A."/>
            <person name="Chen A."/>
            <person name="Palaniappan K."/>
            <person name="Land M."/>
            <person name="Rohde M."/>
            <person name="Tindall B.J."/>
            <person name="Detter J.C."/>
            <person name="Goker M."/>
            <person name="Bristow J."/>
            <person name="Eisen J.A."/>
            <person name="Markowitz V."/>
            <person name="Hugenholtz P."/>
            <person name="Woyke T."/>
            <person name="Klenk H.P."/>
            <person name="Kyrpides N.C."/>
        </authorList>
    </citation>
    <scope>NUCLEOTIDE SEQUENCE</scope>
    <source>
        <strain evidence="8">ATCC 700263 / DSM 8902 / Z-7692</strain>
    </source>
</reference>
<dbReference type="STRING" id="889378.Spiaf_2492"/>
<dbReference type="SUPFAM" id="SSF48208">
    <property type="entry name" value="Six-hairpin glycosidases"/>
    <property type="match status" value="1"/>
</dbReference>
<keyword evidence="7" id="KW-0378">Hydrolase</keyword>
<dbReference type="InterPro" id="IPR037018">
    <property type="entry name" value="GH65_N"/>
</dbReference>
<dbReference type="GO" id="GO:0005975">
    <property type="term" value="P:carbohydrate metabolic process"/>
    <property type="evidence" value="ECO:0007669"/>
    <property type="project" value="InterPro"/>
</dbReference>
<dbReference type="PIRSF" id="PIRSF036289">
    <property type="entry name" value="Glycosyl_hydrolase_malt_phosph"/>
    <property type="match status" value="1"/>
</dbReference>
<dbReference type="InterPro" id="IPR005194">
    <property type="entry name" value="Glyco_hydro_65_C"/>
</dbReference>
<dbReference type="PANTHER" id="PTHR11051:SF13">
    <property type="entry name" value="GLYCOSYL TRANSFERASE"/>
    <property type="match status" value="1"/>
</dbReference>
<proteinExistence type="inferred from homology"/>
<dbReference type="Pfam" id="PF03633">
    <property type="entry name" value="Glyco_hydro_65C"/>
    <property type="match status" value="1"/>
</dbReference>
<dbReference type="InterPro" id="IPR008928">
    <property type="entry name" value="6-hairpin_glycosidase_sf"/>
</dbReference>
<sequence>MSSTDHPYELDGWRITETVFHPEKVAADETVYALGNGHIGIRGTFEEQRSIYHNGTYINGFYETEPIIYGESAYGFPKLKQQMLNITDGNIIELYVDDDALDLSTGVVHDFRRSLDMRSGISTREVTWESPAGKTIRLTVRRLVSFQRKHVAAFDWECTLLEGEAVFTLLSKLEGKQRAAGSGNDPRVAHSMARNALIPKEKSIDGNEARMQHVTRNTGLGLLATMRNNIITECSVSAEPESYPQEVVHRYRIEASAGKPVRLEKILTYHTSLDSRSPELNRPARRVRSDAYRLGFAGLAAEQREYLQEFWKTADVEIDGDVSLQQSLRFNMFHLLQAAGQDGYTNIGAKGLTGEGYEGHYFWDTEIYALPFFTYTKTDIARHLLQFRIHTLDQARARARELHHKGALYPWRTINGNEASAYFPAGTAQYHINADIVYALRKYVQASGDLNLLLEGGAEMVLETARFWYDLGDFLPGKGFCINEVTGPNEYTTLVNNNVFTNLMAKQNLEYACELIEWLAEDHPALHDDIVDRLGLHRKEPQEWQQAADAMFVPYDAQRDLFPQDENFFEKAVWDFKNTPRSNYPLLLYYHPLTIYRYQVLKQPDLVLALFLQGQHFTAEQKRHNFDYYDPLTTGDSSLSACVQSIVAAEIGYTEKAYHYFMKTVRMDLDDVNGNVKDGVHTAAMAGSWLSMIYGFIGLRDNLGRLQFSPHLPEAWNAIRTTLQYHGAGLTVRLTRETLEFTWAGQVGISVEVCGSEYAIEPESKLSVALVAE</sequence>
<name>H9ULY0_SPIAZ</name>
<dbReference type="AlphaFoldDB" id="H9ULY0"/>
<dbReference type="OrthoDB" id="9758855at2"/>